<sequence>MAHPRARQWLLLRRAAAITLASLGTEHPQTQQFRDHYKTLLAHLHPNGEIEALLHRLVQQKQNDSQKDELSS</sequence>
<dbReference type="EMBL" id="BNJK01000002">
    <property type="protein sequence ID" value="GHO98763.1"/>
    <property type="molecule type" value="Genomic_DNA"/>
</dbReference>
<dbReference type="Proteomes" id="UP000597444">
    <property type="component" value="Unassembled WGS sequence"/>
</dbReference>
<organism evidence="1 2">
    <name type="scientific">Reticulibacter mediterranei</name>
    <dbReference type="NCBI Taxonomy" id="2778369"/>
    <lineage>
        <taxon>Bacteria</taxon>
        <taxon>Bacillati</taxon>
        <taxon>Chloroflexota</taxon>
        <taxon>Ktedonobacteria</taxon>
        <taxon>Ktedonobacterales</taxon>
        <taxon>Reticulibacteraceae</taxon>
        <taxon>Reticulibacter</taxon>
    </lineage>
</organism>
<keyword evidence="2" id="KW-1185">Reference proteome</keyword>
<dbReference type="AlphaFoldDB" id="A0A8J3IR62"/>
<gene>
    <name evidence="1" type="ORF">KSF_088110</name>
</gene>
<name>A0A8J3IR62_9CHLR</name>
<evidence type="ECO:0000313" key="1">
    <source>
        <dbReference type="EMBL" id="GHO98763.1"/>
    </source>
</evidence>
<reference evidence="1" key="1">
    <citation type="submission" date="2020-10" db="EMBL/GenBank/DDBJ databases">
        <title>Taxonomic study of unclassified bacteria belonging to the class Ktedonobacteria.</title>
        <authorList>
            <person name="Yabe S."/>
            <person name="Wang C.M."/>
            <person name="Zheng Y."/>
            <person name="Sakai Y."/>
            <person name="Cavaletti L."/>
            <person name="Monciardini P."/>
            <person name="Donadio S."/>
        </authorList>
    </citation>
    <scope>NUCLEOTIDE SEQUENCE</scope>
    <source>
        <strain evidence="1">ID150040</strain>
    </source>
</reference>
<accession>A0A8J3IR62</accession>
<proteinExistence type="predicted"/>
<comment type="caution">
    <text evidence="1">The sequence shown here is derived from an EMBL/GenBank/DDBJ whole genome shotgun (WGS) entry which is preliminary data.</text>
</comment>
<evidence type="ECO:0000313" key="2">
    <source>
        <dbReference type="Proteomes" id="UP000597444"/>
    </source>
</evidence>
<protein>
    <submittedName>
        <fullName evidence="1">Uncharacterized protein</fullName>
    </submittedName>
</protein>